<name>A0AAD4N1H9_9BILA</name>
<evidence type="ECO:0000313" key="2">
    <source>
        <dbReference type="Proteomes" id="UP001201812"/>
    </source>
</evidence>
<proteinExistence type="predicted"/>
<keyword evidence="2" id="KW-1185">Reference proteome</keyword>
<gene>
    <name evidence="1" type="ORF">DdX_12083</name>
</gene>
<dbReference type="PANTHER" id="PTHR33651:SF3">
    <property type="entry name" value="PHAGE PROTEIN"/>
    <property type="match status" value="1"/>
</dbReference>
<protein>
    <submittedName>
        <fullName evidence="1">Uncharacterized protein</fullName>
    </submittedName>
</protein>
<comment type="caution">
    <text evidence="1">The sequence shown here is derived from an EMBL/GenBank/DDBJ whole genome shotgun (WGS) entry which is preliminary data.</text>
</comment>
<accession>A0AAD4N1H9</accession>
<organism evidence="1 2">
    <name type="scientific">Ditylenchus destructor</name>
    <dbReference type="NCBI Taxonomy" id="166010"/>
    <lineage>
        <taxon>Eukaryota</taxon>
        <taxon>Metazoa</taxon>
        <taxon>Ecdysozoa</taxon>
        <taxon>Nematoda</taxon>
        <taxon>Chromadorea</taxon>
        <taxon>Rhabditida</taxon>
        <taxon>Tylenchina</taxon>
        <taxon>Tylenchomorpha</taxon>
        <taxon>Sphaerularioidea</taxon>
        <taxon>Anguinidae</taxon>
        <taxon>Anguininae</taxon>
        <taxon>Ditylenchus</taxon>
    </lineage>
</organism>
<dbReference type="EMBL" id="JAKKPZ010000037">
    <property type="protein sequence ID" value="KAI1708135.1"/>
    <property type="molecule type" value="Genomic_DNA"/>
</dbReference>
<evidence type="ECO:0000313" key="1">
    <source>
        <dbReference type="EMBL" id="KAI1708135.1"/>
    </source>
</evidence>
<dbReference type="AlphaFoldDB" id="A0AAD4N1H9"/>
<dbReference type="Proteomes" id="UP001201812">
    <property type="component" value="Unassembled WGS sequence"/>
</dbReference>
<sequence>MQSGGATCKAMQEAVKQYFEKMEDFYGYELSFTEKTEGTMLGTILTIYGQQQKIKKYFVKVHQGGPKKEAATSWEKPHLREVFLYKVLEKIGMISSVHFLVIPLKQEFLLCIATEEIDMTLLSKRLFGLTDIASNRDNFGLKDGSPVIFDFSFDTCNLVPIAHKGKDYILSECTVAEGGPLFRKNWKPDEKKQALREFSKWKLKQAVEESFTFATEYIKADNRVSAFRAKYFCQSDAAQIIKDLQDYKNTALDNIKFVESLL</sequence>
<reference evidence="1" key="1">
    <citation type="submission" date="2022-01" db="EMBL/GenBank/DDBJ databases">
        <title>Genome Sequence Resource for Two Populations of Ditylenchus destructor, the Migratory Endoparasitic Phytonematode.</title>
        <authorList>
            <person name="Zhang H."/>
            <person name="Lin R."/>
            <person name="Xie B."/>
        </authorList>
    </citation>
    <scope>NUCLEOTIDE SEQUENCE</scope>
    <source>
        <strain evidence="1">BazhouSP</strain>
    </source>
</reference>
<dbReference type="PANTHER" id="PTHR33651">
    <property type="entry name" value="PROTEIN CBG06246"/>
    <property type="match status" value="1"/>
</dbReference>